<keyword evidence="3" id="KW-1185">Reference proteome</keyword>
<protein>
    <submittedName>
        <fullName evidence="2">Uncharacterized protein</fullName>
    </submittedName>
</protein>
<name>A0A383U454_9FLAO</name>
<reference evidence="2 3" key="1">
    <citation type="submission" date="2018-09" db="EMBL/GenBank/DDBJ databases">
        <authorList>
            <consortium name="Pathogen Informatics"/>
        </authorList>
    </citation>
    <scope>NUCLEOTIDE SEQUENCE [LARGE SCALE GENOMIC DNA]</scope>
    <source>
        <strain evidence="2 3">OH-22767</strain>
    </source>
</reference>
<feature type="transmembrane region" description="Helical" evidence="1">
    <location>
        <begin position="55"/>
        <end position="72"/>
    </location>
</feature>
<keyword evidence="1" id="KW-0812">Transmembrane</keyword>
<evidence type="ECO:0000313" key="3">
    <source>
        <dbReference type="Proteomes" id="UP000262142"/>
    </source>
</evidence>
<sequence length="105" mass="11749">MLETILGILTFISFAVLGLIAMAVVLFVIGLCFLAFGFSIKNGIYGVLHLHKKKWFLILQLPFLIIYSVFIYHGGIKAIPVVLLLFILVTGVFYAILNLFLSSKR</sequence>
<keyword evidence="1" id="KW-1133">Transmembrane helix</keyword>
<keyword evidence="1" id="KW-0472">Membrane</keyword>
<feature type="transmembrane region" description="Helical" evidence="1">
    <location>
        <begin position="78"/>
        <end position="101"/>
    </location>
</feature>
<evidence type="ECO:0000256" key="1">
    <source>
        <dbReference type="SAM" id="Phobius"/>
    </source>
</evidence>
<dbReference type="AlphaFoldDB" id="A0A383U454"/>
<organism evidence="2 3">
    <name type="scientific">Candidatus Ornithobacterium hominis</name>
    <dbReference type="NCBI Taxonomy" id="2497989"/>
    <lineage>
        <taxon>Bacteria</taxon>
        <taxon>Pseudomonadati</taxon>
        <taxon>Bacteroidota</taxon>
        <taxon>Flavobacteriia</taxon>
        <taxon>Flavobacteriales</taxon>
        <taxon>Weeksellaceae</taxon>
        <taxon>Ornithobacterium</taxon>
    </lineage>
</organism>
<dbReference type="Proteomes" id="UP000262142">
    <property type="component" value="Unassembled WGS sequence"/>
</dbReference>
<feature type="transmembrane region" description="Helical" evidence="1">
    <location>
        <begin position="6"/>
        <end position="34"/>
    </location>
</feature>
<proteinExistence type="predicted"/>
<dbReference type="RefSeq" id="WP_119059616.1">
    <property type="nucleotide sequence ID" value="NZ_UNSC01000007.1"/>
</dbReference>
<accession>A0A383U454</accession>
<gene>
    <name evidence="2" type="ORF">SAMEA104719789_01395</name>
</gene>
<dbReference type="EMBL" id="UNSC01000007">
    <property type="protein sequence ID" value="SZD73941.1"/>
    <property type="molecule type" value="Genomic_DNA"/>
</dbReference>
<evidence type="ECO:0000313" key="2">
    <source>
        <dbReference type="EMBL" id="SZD73941.1"/>
    </source>
</evidence>